<comment type="caution">
    <text evidence="4">The sequence shown here is derived from an EMBL/GenBank/DDBJ whole genome shotgun (WGS) entry which is preliminary data.</text>
</comment>
<name>A0AAV9DZ88_ACOCL</name>
<feature type="domain" description="DUF632" evidence="3">
    <location>
        <begin position="234"/>
        <end position="460"/>
    </location>
</feature>
<evidence type="ECO:0000259" key="3">
    <source>
        <dbReference type="Pfam" id="PF04782"/>
    </source>
</evidence>
<dbReference type="PANTHER" id="PTHR21450">
    <property type="entry name" value="PROTEIN ALTERED PHOSPHATE STARVATION RESPONSE 1"/>
    <property type="match status" value="1"/>
</dbReference>
<feature type="compositionally biased region" description="Pro residues" evidence="2">
    <location>
        <begin position="46"/>
        <end position="84"/>
    </location>
</feature>
<organism evidence="4 5">
    <name type="scientific">Acorus calamus</name>
    <name type="common">Sweet flag</name>
    <dbReference type="NCBI Taxonomy" id="4465"/>
    <lineage>
        <taxon>Eukaryota</taxon>
        <taxon>Viridiplantae</taxon>
        <taxon>Streptophyta</taxon>
        <taxon>Embryophyta</taxon>
        <taxon>Tracheophyta</taxon>
        <taxon>Spermatophyta</taxon>
        <taxon>Magnoliopsida</taxon>
        <taxon>Liliopsida</taxon>
        <taxon>Acoraceae</taxon>
        <taxon>Acorus</taxon>
    </lineage>
</organism>
<feature type="coiled-coil region" evidence="1">
    <location>
        <begin position="258"/>
        <end position="315"/>
    </location>
</feature>
<reference evidence="4" key="2">
    <citation type="submission" date="2023-06" db="EMBL/GenBank/DDBJ databases">
        <authorList>
            <person name="Ma L."/>
            <person name="Liu K.-W."/>
            <person name="Li Z."/>
            <person name="Hsiao Y.-Y."/>
            <person name="Qi Y."/>
            <person name="Fu T."/>
            <person name="Tang G."/>
            <person name="Zhang D."/>
            <person name="Sun W.-H."/>
            <person name="Liu D.-K."/>
            <person name="Li Y."/>
            <person name="Chen G.-Z."/>
            <person name="Liu X.-D."/>
            <person name="Liao X.-Y."/>
            <person name="Jiang Y.-T."/>
            <person name="Yu X."/>
            <person name="Hao Y."/>
            <person name="Huang J."/>
            <person name="Zhao X.-W."/>
            <person name="Ke S."/>
            <person name="Chen Y.-Y."/>
            <person name="Wu W.-L."/>
            <person name="Hsu J.-L."/>
            <person name="Lin Y.-F."/>
            <person name="Huang M.-D."/>
            <person name="Li C.-Y."/>
            <person name="Huang L."/>
            <person name="Wang Z.-W."/>
            <person name="Zhao X."/>
            <person name="Zhong W.-Y."/>
            <person name="Peng D.-H."/>
            <person name="Ahmad S."/>
            <person name="Lan S."/>
            <person name="Zhang J.-S."/>
            <person name="Tsai W.-C."/>
            <person name="Van De Peer Y."/>
            <person name="Liu Z.-J."/>
        </authorList>
    </citation>
    <scope>NUCLEOTIDE SEQUENCE</scope>
    <source>
        <strain evidence="4">CP</strain>
        <tissue evidence="4">Leaves</tissue>
    </source>
</reference>
<feature type="coiled-coil region" evidence="1">
    <location>
        <begin position="704"/>
        <end position="735"/>
    </location>
</feature>
<feature type="compositionally biased region" description="Low complexity" evidence="2">
    <location>
        <begin position="133"/>
        <end position="157"/>
    </location>
</feature>
<accession>A0AAV9DZ88</accession>
<evidence type="ECO:0000256" key="2">
    <source>
        <dbReference type="SAM" id="MobiDB-lite"/>
    </source>
</evidence>
<evidence type="ECO:0000313" key="5">
    <source>
        <dbReference type="Proteomes" id="UP001180020"/>
    </source>
</evidence>
<reference evidence="4" key="1">
    <citation type="journal article" date="2023" name="Nat. Commun.">
        <title>Diploid and tetraploid genomes of Acorus and the evolution of monocots.</title>
        <authorList>
            <person name="Ma L."/>
            <person name="Liu K.W."/>
            <person name="Li Z."/>
            <person name="Hsiao Y.Y."/>
            <person name="Qi Y."/>
            <person name="Fu T."/>
            <person name="Tang G.D."/>
            <person name="Zhang D."/>
            <person name="Sun W.H."/>
            <person name="Liu D.K."/>
            <person name="Li Y."/>
            <person name="Chen G.Z."/>
            <person name="Liu X.D."/>
            <person name="Liao X.Y."/>
            <person name="Jiang Y.T."/>
            <person name="Yu X."/>
            <person name="Hao Y."/>
            <person name="Huang J."/>
            <person name="Zhao X.W."/>
            <person name="Ke S."/>
            <person name="Chen Y.Y."/>
            <person name="Wu W.L."/>
            <person name="Hsu J.L."/>
            <person name="Lin Y.F."/>
            <person name="Huang M.D."/>
            <person name="Li C.Y."/>
            <person name="Huang L."/>
            <person name="Wang Z.W."/>
            <person name="Zhao X."/>
            <person name="Zhong W.Y."/>
            <person name="Peng D.H."/>
            <person name="Ahmad S."/>
            <person name="Lan S."/>
            <person name="Zhang J.S."/>
            <person name="Tsai W.C."/>
            <person name="Van de Peer Y."/>
            <person name="Liu Z.J."/>
        </authorList>
    </citation>
    <scope>NUCLEOTIDE SEQUENCE</scope>
    <source>
        <strain evidence="4">CP</strain>
    </source>
</reference>
<feature type="compositionally biased region" description="Pro residues" evidence="2">
    <location>
        <begin position="98"/>
        <end position="110"/>
    </location>
</feature>
<keyword evidence="1" id="KW-0175">Coiled coil</keyword>
<gene>
    <name evidence="4" type="ORF">QJS10_CPB11g01993</name>
</gene>
<dbReference type="AlphaFoldDB" id="A0AAV9DZ88"/>
<feature type="compositionally biased region" description="Basic residues" evidence="2">
    <location>
        <begin position="28"/>
        <end position="37"/>
    </location>
</feature>
<dbReference type="PANTHER" id="PTHR21450:SF23">
    <property type="entry name" value="PROTEIN ALTERED PHOSPHATE STARVATION RESPONSE 1"/>
    <property type="match status" value="1"/>
</dbReference>
<protein>
    <recommendedName>
        <fullName evidence="3">DUF632 domain-containing protein</fullName>
    </recommendedName>
</protein>
<evidence type="ECO:0000313" key="4">
    <source>
        <dbReference type="EMBL" id="KAK1305347.1"/>
    </source>
</evidence>
<proteinExistence type="predicted"/>
<dbReference type="Pfam" id="PF04782">
    <property type="entry name" value="DUF632"/>
    <property type="match status" value="1"/>
</dbReference>
<dbReference type="Proteomes" id="UP001180020">
    <property type="component" value="Unassembled WGS sequence"/>
</dbReference>
<sequence>MQGPAPLHEAAGERAPGVLRLSFPLRARSPRHRFRPPRVRDFRGQPPQPQPPPPPPAQAPPPPTIPFPSPAATRPPPPPPPIPMSPSSETWTSVTASPLPPPPPPPPPPSSWDFWDPFAPSSSRSATEEEWEASTTVSEAAHTATAASETTQPAAAAAAMVPPPSASVVSSYSKTTTTASELALVVSRNGKGIEGIMKELNEYFVKASDAGVHVSALLEAPICGFSGQRATGSGVLNMSHCSTIEKLYAWEKKLYLEVKNAENIKMNHEKKVALLRKQEAKGSDYVKIEKSRKEIERLESRLMVASQAMETTSSEIVRLREAELFPQLLDLVKGLTIMWRGMYECHQVQTHIVQQLEFLNNAAPTTAPTSDLHRQCTLQLEVEVQRWHSSFCALVKAQRDYLHSLTGWLRLSLFQFSQDSPLKGQPTPIYSLCEEWQLALDRIPDKVASEGIKCFLTVVHSIVLQQVEELKQKKKSEAALKELEKRVAELRVLETKYGPYSEDLRRGYREQSSKVAEKRTKAEVLRLKAEEEKNKYDKCASVTRAMTLNNLQTGFPNVFQAMTGFSGVCTQEDLWKKAFPVGTEWDQLDDVYNVKWDFTNLEPNWLIGKMDKKLCVFRLWWRAALKHLKLERIKEYEYCLPYFYQPLKEDELEQDTIVTIVYPMEPPVICEFDWELDDLEEFTDDLITNEVLPEDQKNAFKEFVKGQVRESKKKQREVKEARKKAIQEMDEATKTALENMQFYKFYPVQTPDTPDIGDVKVPFINRYYGKAHMVL</sequence>
<dbReference type="InterPro" id="IPR006867">
    <property type="entry name" value="DUF632"/>
</dbReference>
<feature type="region of interest" description="Disordered" evidence="2">
    <location>
        <begin position="1"/>
        <end position="157"/>
    </location>
</feature>
<keyword evidence="5" id="KW-1185">Reference proteome</keyword>
<dbReference type="EMBL" id="JAUJYO010000011">
    <property type="protein sequence ID" value="KAK1305347.1"/>
    <property type="molecule type" value="Genomic_DNA"/>
</dbReference>
<evidence type="ECO:0000256" key="1">
    <source>
        <dbReference type="SAM" id="Coils"/>
    </source>
</evidence>
<feature type="coiled-coil region" evidence="1">
    <location>
        <begin position="464"/>
        <end position="535"/>
    </location>
</feature>